<dbReference type="Proteomes" id="UP000828048">
    <property type="component" value="Chromosome 3"/>
</dbReference>
<name>A0ACB7YZ17_9ERIC</name>
<gene>
    <name evidence="1" type="ORF">Vadar_025316</name>
</gene>
<keyword evidence="2" id="KW-1185">Reference proteome</keyword>
<comment type="caution">
    <text evidence="1">The sequence shown here is derived from an EMBL/GenBank/DDBJ whole genome shotgun (WGS) entry which is preliminary data.</text>
</comment>
<dbReference type="EMBL" id="CM037153">
    <property type="protein sequence ID" value="KAH7858563.1"/>
    <property type="molecule type" value="Genomic_DNA"/>
</dbReference>
<protein>
    <submittedName>
        <fullName evidence="1">Uncharacterized protein</fullName>
    </submittedName>
</protein>
<reference evidence="1 2" key="1">
    <citation type="journal article" date="2021" name="Hortic Res">
        <title>High-quality reference genome and annotation aids understanding of berry development for evergreen blueberry (Vaccinium darrowii).</title>
        <authorList>
            <person name="Yu J."/>
            <person name="Hulse-Kemp A.M."/>
            <person name="Babiker E."/>
            <person name="Staton M."/>
        </authorList>
    </citation>
    <scope>NUCLEOTIDE SEQUENCE [LARGE SCALE GENOMIC DNA]</scope>
    <source>
        <strain evidence="2">cv. NJ 8807/NJ 8810</strain>
        <tissue evidence="1">Young leaf</tissue>
    </source>
</reference>
<sequence>MFCPSMAAVLVNLQTLTIKNCSKMEMIVDWEEGQEREIPKTLFPQLMNLELKSLPRLTRFCHFTHPIELPLLSKIDISGCRSMNFGPVSAPNFYFQGVSGNIDHAIEFMQKEDQRMEEEQRKEEERTKEEERGKAEETDFREAIGDCLSLSPQSSPSGVSNTQRYSKIGDRRSGFDLNSALELACDCEGLKLPNLE</sequence>
<proteinExistence type="predicted"/>
<evidence type="ECO:0000313" key="1">
    <source>
        <dbReference type="EMBL" id="KAH7858563.1"/>
    </source>
</evidence>
<accession>A0ACB7YZ17</accession>
<organism evidence="1 2">
    <name type="scientific">Vaccinium darrowii</name>
    <dbReference type="NCBI Taxonomy" id="229202"/>
    <lineage>
        <taxon>Eukaryota</taxon>
        <taxon>Viridiplantae</taxon>
        <taxon>Streptophyta</taxon>
        <taxon>Embryophyta</taxon>
        <taxon>Tracheophyta</taxon>
        <taxon>Spermatophyta</taxon>
        <taxon>Magnoliopsida</taxon>
        <taxon>eudicotyledons</taxon>
        <taxon>Gunneridae</taxon>
        <taxon>Pentapetalae</taxon>
        <taxon>asterids</taxon>
        <taxon>Ericales</taxon>
        <taxon>Ericaceae</taxon>
        <taxon>Vaccinioideae</taxon>
        <taxon>Vaccinieae</taxon>
        <taxon>Vaccinium</taxon>
    </lineage>
</organism>
<evidence type="ECO:0000313" key="2">
    <source>
        <dbReference type="Proteomes" id="UP000828048"/>
    </source>
</evidence>